<organism evidence="1">
    <name type="scientific">uncultured Caudovirales phage</name>
    <dbReference type="NCBI Taxonomy" id="2100421"/>
    <lineage>
        <taxon>Viruses</taxon>
        <taxon>Duplodnaviria</taxon>
        <taxon>Heunggongvirae</taxon>
        <taxon>Uroviricota</taxon>
        <taxon>Caudoviricetes</taxon>
        <taxon>Peduoviridae</taxon>
        <taxon>Maltschvirus</taxon>
        <taxon>Maltschvirus maltsch</taxon>
    </lineage>
</organism>
<dbReference type="Gene3D" id="1.10.1220.10">
    <property type="entry name" value="Met repressor-like"/>
    <property type="match status" value="1"/>
</dbReference>
<proteinExistence type="predicted"/>
<gene>
    <name evidence="1" type="ORF">UFOVP317_5</name>
</gene>
<accession>A0A6J5LVG9</accession>
<reference evidence="1" key="1">
    <citation type="submission" date="2020-04" db="EMBL/GenBank/DDBJ databases">
        <authorList>
            <person name="Chiriac C."/>
            <person name="Salcher M."/>
            <person name="Ghai R."/>
            <person name="Kavagutti S V."/>
        </authorList>
    </citation>
    <scope>NUCLEOTIDE SEQUENCE</scope>
</reference>
<dbReference type="InterPro" id="IPR013321">
    <property type="entry name" value="Arc_rbn_hlx_hlx"/>
</dbReference>
<dbReference type="InterPro" id="IPR010985">
    <property type="entry name" value="Ribbon_hlx_hlx"/>
</dbReference>
<evidence type="ECO:0000313" key="1">
    <source>
        <dbReference type="EMBL" id="CAB4137047.1"/>
    </source>
</evidence>
<dbReference type="GO" id="GO:0006355">
    <property type="term" value="P:regulation of DNA-templated transcription"/>
    <property type="evidence" value="ECO:0007669"/>
    <property type="project" value="InterPro"/>
</dbReference>
<name>A0A6J5LVG9_9CAUD</name>
<sequence length="51" mass="5868">MPPKDYMTVRIEPELRQKIEQIAKTEHRSISSQARLMLSKAIKDAEITPTS</sequence>
<dbReference type="SUPFAM" id="SSF47598">
    <property type="entry name" value="Ribbon-helix-helix"/>
    <property type="match status" value="1"/>
</dbReference>
<protein>
    <submittedName>
        <fullName evidence="1">Uncharacterized protein</fullName>
    </submittedName>
</protein>
<dbReference type="EMBL" id="LR796339">
    <property type="protein sequence ID" value="CAB4137047.1"/>
    <property type="molecule type" value="Genomic_DNA"/>
</dbReference>